<dbReference type="SUPFAM" id="SSF46785">
    <property type="entry name" value="Winged helix' DNA-binding domain"/>
    <property type="match status" value="1"/>
</dbReference>
<reference evidence="6 7" key="1">
    <citation type="submission" date="2022-11" db="EMBL/GenBank/DDBJ databases">
        <title>Minimal conservation of predation-associated metabolite biosynthetic gene clusters underscores biosynthetic potential of Myxococcota including descriptions for ten novel species: Archangium lansinium sp. nov., Myxococcus landrumus sp. nov., Nannocystis bai.</title>
        <authorList>
            <person name="Ahearne A."/>
            <person name="Stevens C."/>
            <person name="Phillips K."/>
        </authorList>
    </citation>
    <scope>NUCLEOTIDE SEQUENCE [LARGE SCALE GENOMIC DNA]</scope>
    <source>
        <strain evidence="6 7">MIWBW</strain>
    </source>
</reference>
<dbReference type="RefSeq" id="WP_267534445.1">
    <property type="nucleotide sequence ID" value="NZ_JAPNKA010000001.1"/>
</dbReference>
<dbReference type="InterPro" id="IPR041698">
    <property type="entry name" value="Methyltransf_25"/>
</dbReference>
<evidence type="ECO:0000256" key="3">
    <source>
        <dbReference type="ARBA" id="ARBA00022691"/>
    </source>
</evidence>
<keyword evidence="7" id="KW-1185">Reference proteome</keyword>
<evidence type="ECO:0000256" key="1">
    <source>
        <dbReference type="ARBA" id="ARBA00022603"/>
    </source>
</evidence>
<dbReference type="PROSITE" id="PS51683">
    <property type="entry name" value="SAM_OMT_II"/>
    <property type="match status" value="1"/>
</dbReference>
<dbReference type="InterPro" id="IPR036388">
    <property type="entry name" value="WH-like_DNA-bd_sf"/>
</dbReference>
<dbReference type="InterPro" id="IPR036390">
    <property type="entry name" value="WH_DNA-bd_sf"/>
</dbReference>
<dbReference type="PANTHER" id="PTHR43712:SF2">
    <property type="entry name" value="O-METHYLTRANSFERASE CICE"/>
    <property type="match status" value="1"/>
</dbReference>
<comment type="caution">
    <text evidence="6">The sequence shown here is derived from an EMBL/GenBank/DDBJ whole genome shotgun (WGS) entry which is preliminary data.</text>
</comment>
<dbReference type="PANTHER" id="PTHR43712">
    <property type="entry name" value="PUTATIVE (AFU_ORTHOLOGUE AFUA_4G14580)-RELATED"/>
    <property type="match status" value="1"/>
</dbReference>
<keyword evidence="3" id="KW-0949">S-adenosyl-L-methionine</keyword>
<dbReference type="Gene3D" id="3.40.50.150">
    <property type="entry name" value="Vaccinia Virus protein VP39"/>
    <property type="match status" value="1"/>
</dbReference>
<dbReference type="Pfam" id="PF13649">
    <property type="entry name" value="Methyltransf_25"/>
    <property type="match status" value="1"/>
</dbReference>
<feature type="domain" description="Methyltransferase" evidence="5">
    <location>
        <begin position="329"/>
        <end position="426"/>
    </location>
</feature>
<dbReference type="Gene3D" id="1.10.10.10">
    <property type="entry name" value="Winged helix-like DNA-binding domain superfamily/Winged helix DNA-binding domain"/>
    <property type="match status" value="2"/>
</dbReference>
<name>A0ABT4A2L4_9BACT</name>
<evidence type="ECO:0000259" key="5">
    <source>
        <dbReference type="Pfam" id="PF13649"/>
    </source>
</evidence>
<dbReference type="InterPro" id="IPR029063">
    <property type="entry name" value="SAM-dependent_MTases_sf"/>
</dbReference>
<evidence type="ECO:0000313" key="6">
    <source>
        <dbReference type="EMBL" id="MCY1075514.1"/>
    </source>
</evidence>
<dbReference type="GO" id="GO:0032259">
    <property type="term" value="P:methylation"/>
    <property type="evidence" value="ECO:0007669"/>
    <property type="project" value="UniProtKB-KW"/>
</dbReference>
<proteinExistence type="predicted"/>
<evidence type="ECO:0000256" key="2">
    <source>
        <dbReference type="ARBA" id="ARBA00022679"/>
    </source>
</evidence>
<evidence type="ECO:0000313" key="7">
    <source>
        <dbReference type="Proteomes" id="UP001207654"/>
    </source>
</evidence>
<evidence type="ECO:0000259" key="4">
    <source>
        <dbReference type="Pfam" id="PF08100"/>
    </source>
</evidence>
<dbReference type="GO" id="GO:0008168">
    <property type="term" value="F:methyltransferase activity"/>
    <property type="evidence" value="ECO:0007669"/>
    <property type="project" value="UniProtKB-KW"/>
</dbReference>
<dbReference type="EMBL" id="JAPNKA010000001">
    <property type="protein sequence ID" value="MCY1075514.1"/>
    <property type="molecule type" value="Genomic_DNA"/>
</dbReference>
<keyword evidence="2" id="KW-0808">Transferase</keyword>
<protein>
    <submittedName>
        <fullName evidence="6">Class I SAM-dependent methyltransferase</fullName>
    </submittedName>
</protein>
<dbReference type="InterPro" id="IPR016461">
    <property type="entry name" value="COMT-like"/>
</dbReference>
<feature type="domain" description="O-methyltransferase dimerisation" evidence="4">
    <location>
        <begin position="26"/>
        <end position="105"/>
    </location>
</feature>
<dbReference type="Proteomes" id="UP001207654">
    <property type="component" value="Unassembled WGS sequence"/>
</dbReference>
<keyword evidence="1 6" id="KW-0489">Methyltransferase</keyword>
<accession>A0ABT4A2L4</accession>
<dbReference type="InterPro" id="IPR012967">
    <property type="entry name" value="COMT_dimerisation"/>
</dbReference>
<gene>
    <name evidence="6" type="ORF">OV287_13565</name>
</gene>
<dbReference type="Pfam" id="PF08100">
    <property type="entry name" value="Dimerisation"/>
    <property type="match status" value="1"/>
</dbReference>
<dbReference type="CDD" id="cd02440">
    <property type="entry name" value="AdoMet_MTases"/>
    <property type="match status" value="1"/>
</dbReference>
<sequence length="505" mass="55297">MAESSPAPSQTAFVQQLNFWARDASNESAALLGAFALGMFNTIPVEGSASPVSLETLANRLGANIRGTRSVIEPLVGLGFVRFENEVAGSSTDRYSLPVSSTFLREARFASRMLEARSWWLVSAKLPEAIRTGAPVEWQGESRDLLGWYRRQFLAPREPVPSPVEADYEDRAVRGFLRTQALVTSGEVGLLAALVPGPRPLAELAKATGSHPEALHVLLGVLGSMGLVRQEGEAFGFTELASRSLDASSLPYFQSAFPATMDYWEAFGHLDEAVTQQKFRLDLRDSETARRIYQRNASRITGIFVSHVKLGRKAAELVTTLRPLKDARVLDVGTGSGVWGAAFGLADPSVHVTYLDSEHVLEQVKPNIAKLKLDGRARYWAGNCLSVDYGESQYDVILLPQVIPALPPESLLPLFQKLARALRPRGLLVVSGYLLTDRRDGPLDALYFSLRRYVSNEGDVLSLPDFQRLLVPVGLTSFRSFEMPIQQVVVASRGDVSFPDAAPAR</sequence>
<dbReference type="SUPFAM" id="SSF53335">
    <property type="entry name" value="S-adenosyl-L-methionine-dependent methyltransferases"/>
    <property type="match status" value="1"/>
</dbReference>
<organism evidence="6 7">
    <name type="scientific">Archangium lansingense</name>
    <dbReference type="NCBI Taxonomy" id="2995310"/>
    <lineage>
        <taxon>Bacteria</taxon>
        <taxon>Pseudomonadati</taxon>
        <taxon>Myxococcota</taxon>
        <taxon>Myxococcia</taxon>
        <taxon>Myxococcales</taxon>
        <taxon>Cystobacterineae</taxon>
        <taxon>Archangiaceae</taxon>
        <taxon>Archangium</taxon>
    </lineage>
</organism>